<evidence type="ECO:0000313" key="2">
    <source>
        <dbReference type="EMBL" id="EDX71090.1"/>
    </source>
</evidence>
<dbReference type="AlphaFoldDB" id="B4W3V1"/>
<accession>B4W3V1</accession>
<dbReference type="HOGENOM" id="CLU_017620_0_0_3"/>
<protein>
    <recommendedName>
        <fullName evidence="1">Dynamin N-terminal domain-containing protein</fullName>
    </recommendedName>
</protein>
<evidence type="ECO:0000259" key="1">
    <source>
        <dbReference type="Pfam" id="PF00350"/>
    </source>
</evidence>
<reference evidence="2 3" key="1">
    <citation type="submission" date="2008-07" db="EMBL/GenBank/DDBJ databases">
        <authorList>
            <person name="Tandeau de Marsac N."/>
            <person name="Ferriera S."/>
            <person name="Johnson J."/>
            <person name="Kravitz S."/>
            <person name="Beeson K."/>
            <person name="Sutton G."/>
            <person name="Rogers Y.-H."/>
            <person name="Friedman R."/>
            <person name="Frazier M."/>
            <person name="Venter J.C."/>
        </authorList>
    </citation>
    <scope>NUCLEOTIDE SEQUENCE [LARGE SCALE GENOMIC DNA]</scope>
    <source>
        <strain evidence="2 3">PCC 7420</strain>
    </source>
</reference>
<gene>
    <name evidence="2" type="ORF">MC7420_4277</name>
</gene>
<dbReference type="Gene3D" id="3.40.50.300">
    <property type="entry name" value="P-loop containing nucleotide triphosphate hydrolases"/>
    <property type="match status" value="1"/>
</dbReference>
<sequence length="775" mass="89401">MNTSQPPQTRAQRINQIIQQRQPLVQNIQQVESHLAELVTALRELERYRQRLDVSFGESEIREQFNTIHLSYLLQQLQVESEHLNSLQKRFSRPTLNIGVVGLMGQGKSTLLKTLSGLTDNEIPALEGGACTAVRSKIENRQEDSYAHNNARENTTQFNGVSSSLYGIQEQMVLPKPNPSVHVEVTLHSESSFLNEVIYPYYEELGLTEKPYSLDEFANHVFPEQGVAGASHEEMYKRLCYDYHQNLRHYRSLLQSGNPRSLKIQAAEITDYVMQKRDGTQHNHLTTFKHLAVKEVKIVCPFQNPDVGNIALVDVPGLGDSKLGDETLMLETLGNEVDVVLFIKRPDPQRYQWQRLDTQLYDKAAQALNDLEKRSFMVLNYSRRTENLRACQRLKQNIDTIQVVQTEIADCSDPDDANRVFDHVLDYLMVNIQDLDQRYASRCQSNLQQLHQQIHQALEQSNQALGYNTGESRQFRRLFEQLSQELIQGLLELRNQLKEQSEAIDPDFQIAVQAALKNCQTDKGIPETDQEIISRSCEFEFKESYQAIYRVYIRELRIHLSRHFLQVDQGLRLSIDKVKSLVTDVLVDQGKLGELTSTRGAEFLKDMADLLGQRGNQLELGFRTLWEFEFSYGSVLLHLIRKQLDEILQSDIDLSLAEVFGILPDPSNASEVLRNLEKLHEQAVTACQETLNSWLTAPSQARYYMVQEFIDLVIYARDMKREWEIFLSDEDIRAKVWLEFKELETRKQDQQNWRQAVSRVATMNQASAMIFISNL</sequence>
<feature type="domain" description="Dynamin N-terminal" evidence="1">
    <location>
        <begin position="98"/>
        <end position="379"/>
    </location>
</feature>
<dbReference type="InterPro" id="IPR027417">
    <property type="entry name" value="P-loop_NTPase"/>
</dbReference>
<evidence type="ECO:0000313" key="3">
    <source>
        <dbReference type="Proteomes" id="UP000003835"/>
    </source>
</evidence>
<dbReference type="InterPro" id="IPR045063">
    <property type="entry name" value="Dynamin_N"/>
</dbReference>
<dbReference type="RefSeq" id="WP_006106000.1">
    <property type="nucleotide sequence ID" value="NZ_DS989876.1"/>
</dbReference>
<dbReference type="eggNOG" id="COG0699">
    <property type="taxonomic scope" value="Bacteria"/>
</dbReference>
<keyword evidence="3" id="KW-1185">Reference proteome</keyword>
<dbReference type="Pfam" id="PF00350">
    <property type="entry name" value="Dynamin_N"/>
    <property type="match status" value="1"/>
</dbReference>
<dbReference type="Proteomes" id="UP000003835">
    <property type="component" value="Unassembled WGS sequence"/>
</dbReference>
<dbReference type="OrthoDB" id="530015at2"/>
<name>B4W3V1_9CYAN</name>
<dbReference type="SUPFAM" id="SSF52540">
    <property type="entry name" value="P-loop containing nucleoside triphosphate hydrolases"/>
    <property type="match status" value="1"/>
</dbReference>
<proteinExistence type="predicted"/>
<dbReference type="EMBL" id="DS989876">
    <property type="protein sequence ID" value="EDX71090.1"/>
    <property type="molecule type" value="Genomic_DNA"/>
</dbReference>
<organism evidence="2 3">
    <name type="scientific">Coleofasciculus chthonoplastes PCC 7420</name>
    <dbReference type="NCBI Taxonomy" id="118168"/>
    <lineage>
        <taxon>Bacteria</taxon>
        <taxon>Bacillati</taxon>
        <taxon>Cyanobacteriota</taxon>
        <taxon>Cyanophyceae</taxon>
        <taxon>Coleofasciculales</taxon>
        <taxon>Coleofasciculaceae</taxon>
        <taxon>Coleofasciculus</taxon>
    </lineage>
</organism>
<dbReference type="STRING" id="118168.MC7420_4277"/>